<comment type="similarity">
    <text evidence="1">Belongs to the SMP-30/CGR1 family.</text>
</comment>
<evidence type="ECO:0000259" key="2">
    <source>
        <dbReference type="Pfam" id="PF08450"/>
    </source>
</evidence>
<evidence type="ECO:0000313" key="4">
    <source>
        <dbReference type="Proteomes" id="UP000696280"/>
    </source>
</evidence>
<dbReference type="Pfam" id="PF08450">
    <property type="entry name" value="SGL"/>
    <property type="match status" value="2"/>
</dbReference>
<feature type="domain" description="SMP-30/Gluconolactonase/LRE-like region" evidence="2">
    <location>
        <begin position="65"/>
        <end position="156"/>
    </location>
</feature>
<dbReference type="AlphaFoldDB" id="A0A9N9PRB4"/>
<dbReference type="PANTHER" id="PTHR10907">
    <property type="entry name" value="REGUCALCIN"/>
    <property type="match status" value="1"/>
</dbReference>
<dbReference type="OrthoDB" id="423498at2759"/>
<feature type="domain" description="SMP-30/Gluconolactonase/LRE-like region" evidence="2">
    <location>
        <begin position="158"/>
        <end position="236"/>
    </location>
</feature>
<keyword evidence="4" id="KW-1185">Reference proteome</keyword>
<dbReference type="GO" id="GO:0005509">
    <property type="term" value="F:calcium ion binding"/>
    <property type="evidence" value="ECO:0007669"/>
    <property type="project" value="TreeGrafter"/>
</dbReference>
<feature type="non-terminal residue" evidence="3">
    <location>
        <position position="1"/>
    </location>
</feature>
<evidence type="ECO:0000313" key="3">
    <source>
        <dbReference type="EMBL" id="CAG8952298.1"/>
    </source>
</evidence>
<dbReference type="Gene3D" id="2.120.10.30">
    <property type="entry name" value="TolB, C-terminal domain"/>
    <property type="match status" value="2"/>
</dbReference>
<dbReference type="Proteomes" id="UP000696280">
    <property type="component" value="Unassembled WGS sequence"/>
</dbReference>
<name>A0A9N9PRB4_9HELO</name>
<proteinExistence type="inferred from homology"/>
<accession>A0A9N9PRB4</accession>
<comment type="caution">
    <text evidence="3">The sequence shown here is derived from an EMBL/GenBank/DDBJ whole genome shotgun (WGS) entry which is preliminary data.</text>
</comment>
<gene>
    <name evidence="3" type="ORF">HYFRA_00001043</name>
</gene>
<organism evidence="3 4">
    <name type="scientific">Hymenoscyphus fraxineus</name>
    <dbReference type="NCBI Taxonomy" id="746836"/>
    <lineage>
        <taxon>Eukaryota</taxon>
        <taxon>Fungi</taxon>
        <taxon>Dikarya</taxon>
        <taxon>Ascomycota</taxon>
        <taxon>Pezizomycotina</taxon>
        <taxon>Leotiomycetes</taxon>
        <taxon>Helotiales</taxon>
        <taxon>Helotiaceae</taxon>
        <taxon>Hymenoscyphus</taxon>
    </lineage>
</organism>
<dbReference type="InterPro" id="IPR013658">
    <property type="entry name" value="SGL"/>
</dbReference>
<protein>
    <recommendedName>
        <fullName evidence="2">SMP-30/Gluconolactonase/LRE-like region domain-containing protein</fullName>
    </recommendedName>
</protein>
<reference evidence="3" key="1">
    <citation type="submission" date="2021-07" db="EMBL/GenBank/DDBJ databases">
        <authorList>
            <person name="Durling M."/>
        </authorList>
    </citation>
    <scope>NUCLEOTIDE SEQUENCE</scope>
</reference>
<dbReference type="SUPFAM" id="SSF63829">
    <property type="entry name" value="Calcium-dependent phosphotriesterase"/>
    <property type="match status" value="1"/>
</dbReference>
<dbReference type="GO" id="GO:0004341">
    <property type="term" value="F:gluconolactonase activity"/>
    <property type="evidence" value="ECO:0007669"/>
    <property type="project" value="TreeGrafter"/>
</dbReference>
<dbReference type="InterPro" id="IPR011042">
    <property type="entry name" value="6-blade_b-propeller_TolB-like"/>
</dbReference>
<dbReference type="EMBL" id="CAJVRL010000045">
    <property type="protein sequence ID" value="CAG8952298.1"/>
    <property type="molecule type" value="Genomic_DNA"/>
</dbReference>
<evidence type="ECO:0000256" key="1">
    <source>
        <dbReference type="ARBA" id="ARBA00008853"/>
    </source>
</evidence>
<sequence>FVLPRFFFIAAEGLFTKMTDHLTKNGGDVWYRNPTPNTLDPTTGDAIGSTRVLEVSLDSIHALYFRRDVKESCIVAYRQGIAFLDEQTGAIEVAKKLIGDEEQGMNSNDAGVDPQGRFWLGDVDTSAFMKGTEPRGKLWRYDPDRSCTVMDTGVICVVWRYDFEGKTGDNPNKTKLIEGTDFPQGRGNDGMVIDETGNLWIAMWGMNEVRVYSPEGKLLQSIKFPAKCMTCTTWGVKTTTYSL</sequence>
<dbReference type="PANTHER" id="PTHR10907:SF47">
    <property type="entry name" value="REGUCALCIN"/>
    <property type="match status" value="1"/>
</dbReference>